<evidence type="ECO:0000256" key="1">
    <source>
        <dbReference type="ARBA" id="ARBA00007430"/>
    </source>
</evidence>
<evidence type="ECO:0000313" key="4">
    <source>
        <dbReference type="EMBL" id="EMA30596.1"/>
    </source>
</evidence>
<protein>
    <submittedName>
        <fullName evidence="4">Polysaccharide biosynthesis protein CapD</fullName>
    </submittedName>
</protein>
<evidence type="ECO:0000313" key="5">
    <source>
        <dbReference type="Proteomes" id="UP000011607"/>
    </source>
</evidence>
<feature type="domain" description="Polysaccharide biosynthesis protein CapD-like" evidence="3">
    <location>
        <begin position="72"/>
        <end position="354"/>
    </location>
</feature>
<dbReference type="Gene3D" id="3.40.50.720">
    <property type="entry name" value="NAD(P)-binding Rossmann-like Domain"/>
    <property type="match status" value="1"/>
</dbReference>
<dbReference type="PANTHER" id="PTHR43318">
    <property type="entry name" value="UDP-N-ACETYLGLUCOSAMINE 4,6-DEHYDRATASE"/>
    <property type="match status" value="1"/>
</dbReference>
<feature type="compositionally biased region" description="Low complexity" evidence="2">
    <location>
        <begin position="409"/>
        <end position="422"/>
    </location>
</feature>
<keyword evidence="5" id="KW-1185">Reference proteome</keyword>
<gene>
    <name evidence="4" type="ORF">C446_16560</name>
</gene>
<accession>M0LAJ3</accession>
<evidence type="ECO:0000256" key="2">
    <source>
        <dbReference type="SAM" id="MobiDB-lite"/>
    </source>
</evidence>
<feature type="compositionally biased region" description="Basic and acidic residues" evidence="2">
    <location>
        <begin position="398"/>
        <end position="407"/>
    </location>
</feature>
<comment type="similarity">
    <text evidence="1">Belongs to the polysaccharide synthase family.</text>
</comment>
<dbReference type="EMBL" id="AOMA01000171">
    <property type="protein sequence ID" value="EMA30596.1"/>
    <property type="molecule type" value="Genomic_DNA"/>
</dbReference>
<dbReference type="CDD" id="cd05237">
    <property type="entry name" value="UDP_invert_4-6DH_SDR_e"/>
    <property type="match status" value="1"/>
</dbReference>
<dbReference type="InterPro" id="IPR051203">
    <property type="entry name" value="Polysaccharide_Synthase-Rel"/>
</dbReference>
<evidence type="ECO:0000259" key="3">
    <source>
        <dbReference type="Pfam" id="PF02719"/>
    </source>
</evidence>
<dbReference type="InterPro" id="IPR003869">
    <property type="entry name" value="Polysac_CapD-like"/>
</dbReference>
<proteinExistence type="inferred from homology"/>
<dbReference type="eggNOG" id="arCOG01375">
    <property type="taxonomic scope" value="Archaea"/>
</dbReference>
<dbReference type="AlphaFoldDB" id="M0LAJ3"/>
<name>M0LAJ3_9EURY</name>
<comment type="caution">
    <text evidence="4">The sequence shown here is derived from an EMBL/GenBank/DDBJ whole genome shotgun (WGS) entry which is preliminary data.</text>
</comment>
<reference evidence="4 5" key="1">
    <citation type="journal article" date="2014" name="PLoS Genet.">
        <title>Phylogenetically driven sequencing of extremely halophilic archaea reveals strategies for static and dynamic osmo-response.</title>
        <authorList>
            <person name="Becker E.A."/>
            <person name="Seitzer P.M."/>
            <person name="Tritt A."/>
            <person name="Larsen D."/>
            <person name="Krusor M."/>
            <person name="Yao A.I."/>
            <person name="Wu D."/>
            <person name="Madern D."/>
            <person name="Eisen J.A."/>
            <person name="Darling A.E."/>
            <person name="Facciotti M.T."/>
        </authorList>
    </citation>
    <scope>NUCLEOTIDE SEQUENCE [LARGE SCALE GENOMIC DNA]</scope>
    <source>
        <strain evidence="4 5">JCM 10879</strain>
    </source>
</reference>
<dbReference type="SUPFAM" id="SSF51735">
    <property type="entry name" value="NAD(P)-binding Rossmann-fold domains"/>
    <property type="match status" value="1"/>
</dbReference>
<dbReference type="Pfam" id="PF02719">
    <property type="entry name" value="Polysacc_synt_2"/>
    <property type="match status" value="1"/>
</dbReference>
<feature type="region of interest" description="Disordered" evidence="2">
    <location>
        <begin position="359"/>
        <end position="461"/>
    </location>
</feature>
<dbReference type="Proteomes" id="UP000011607">
    <property type="component" value="Unassembled WGS sequence"/>
</dbReference>
<dbReference type="PANTHER" id="PTHR43318:SF2">
    <property type="entry name" value="UDP-N-ACETYLGLUCOSAMINE 4,6-DEHYDRATASE (INVERTING)"/>
    <property type="match status" value="1"/>
</dbReference>
<dbReference type="STRING" id="1227454.C446_16560"/>
<organism evidence="4 5">
    <name type="scientific">Halobiforma nitratireducens JCM 10879</name>
    <dbReference type="NCBI Taxonomy" id="1227454"/>
    <lineage>
        <taxon>Archaea</taxon>
        <taxon>Methanobacteriati</taxon>
        <taxon>Methanobacteriota</taxon>
        <taxon>Stenosarchaea group</taxon>
        <taxon>Halobacteria</taxon>
        <taxon>Halobacteriales</taxon>
        <taxon>Natrialbaceae</taxon>
        <taxon>Halobiforma</taxon>
    </lineage>
</organism>
<dbReference type="InterPro" id="IPR036291">
    <property type="entry name" value="NAD(P)-bd_dom_sf"/>
</dbReference>
<sequence>MERLLECAGSEPTSERRTTVPRCGLADELPAGGLGNRCKVGQRVRRSCSVRITKVGRPEDACMSPTLAGKNVLVTGGCGSIGAEIVSELLTRDPNVVRIVDNSEQRLAAFSGSFGDAASAIDCVLANVRDKDQLAIAMRDVDVVFHVAAMKHVPMVEDNPYGAVRTNVTGTRNVVEAAADAGVDRLLGVSTDKAANPTSTMGSTKLIAERLVSSFDKHRPPEQLTLGSVRFGNVVGTTGSVVPLFHDQIRSGGPLTVTDPSMTRFVMRPEEAARFAIDACLELDGGEVVVKKMPAMTVGDLAEAMRAHYAPRFGHDPDEIEIDYVGPKPGERYHEKLVAEDEVRYADEREDRYVLYPQAETPDVSNDLEGEYTSANTRHMSQDEIIEMVRGTIGDGKPGTDTDRDEAAGPDADPATAATSSEVAGRSGGTDSEPGPSDLETAPADPPSSTGPGVESGGGDE</sequence>